<proteinExistence type="predicted"/>
<dbReference type="AlphaFoldDB" id="A0A8T1LXJ9"/>
<dbReference type="OrthoDB" id="6273436at2759"/>
<comment type="caution">
    <text evidence="1">The sequence shown here is derived from an EMBL/GenBank/DDBJ whole genome shotgun (WGS) entry which is preliminary data.</text>
</comment>
<reference evidence="1 2" key="2">
    <citation type="journal article" date="2021" name="Genomics">
        <title>High-quality reference genome for Clonorchis sinensis.</title>
        <authorList>
            <person name="Young N.D."/>
            <person name="Stroehlein A.J."/>
            <person name="Kinkar L."/>
            <person name="Wang T."/>
            <person name="Sohn W.M."/>
            <person name="Chang B.C.H."/>
            <person name="Kaur P."/>
            <person name="Weisz D."/>
            <person name="Dudchenko O."/>
            <person name="Aiden E.L."/>
            <person name="Korhonen P.K."/>
            <person name="Gasser R.B."/>
        </authorList>
    </citation>
    <scope>NUCLEOTIDE SEQUENCE [LARGE SCALE GENOMIC DNA]</scope>
    <source>
        <strain evidence="1">Cs-k2</strain>
    </source>
</reference>
<organism evidence="1 2">
    <name type="scientific">Clonorchis sinensis</name>
    <name type="common">Chinese liver fluke</name>
    <dbReference type="NCBI Taxonomy" id="79923"/>
    <lineage>
        <taxon>Eukaryota</taxon>
        <taxon>Metazoa</taxon>
        <taxon>Spiralia</taxon>
        <taxon>Lophotrochozoa</taxon>
        <taxon>Platyhelminthes</taxon>
        <taxon>Trematoda</taxon>
        <taxon>Digenea</taxon>
        <taxon>Opisthorchiida</taxon>
        <taxon>Opisthorchiata</taxon>
        <taxon>Opisthorchiidae</taxon>
        <taxon>Clonorchis</taxon>
    </lineage>
</organism>
<sequence>MASKPLYKQWLRRKSEYRSHCMLIQGSPSTSPVYTPSNLNLSASSKCPVEATMARVVDAIRQSKMANAFDSLVQFRASIAHQKPMSTVICNQSPSQPSGLILPTVPSPLLTQLTGCAEQKQVNNTRSECTETHRCAWCLEGSLYRELLFLTITALPPAHIDLVQFDDLYNHSYQHYRSKGNPLVHDSDRPPNYVAAACRQMLRSLTLVP</sequence>
<protein>
    <submittedName>
        <fullName evidence="1">Uncharacterized protein</fullName>
    </submittedName>
</protein>
<keyword evidence="2" id="KW-1185">Reference proteome</keyword>
<accession>A0A8T1LXJ9</accession>
<dbReference type="Proteomes" id="UP000286415">
    <property type="component" value="Unassembled WGS sequence"/>
</dbReference>
<gene>
    <name evidence="1" type="ORF">CSKR_111704</name>
</gene>
<reference evidence="1 2" key="1">
    <citation type="journal article" date="2018" name="Biotechnol. Adv.">
        <title>Improved genomic resources and new bioinformatic workflow for the carcinogenic parasite Clonorchis sinensis: Biotechnological implications.</title>
        <authorList>
            <person name="Wang D."/>
            <person name="Korhonen P.K."/>
            <person name="Gasser R.B."/>
            <person name="Young N.D."/>
        </authorList>
    </citation>
    <scope>NUCLEOTIDE SEQUENCE [LARGE SCALE GENOMIC DNA]</scope>
    <source>
        <strain evidence="1">Cs-k2</strain>
    </source>
</reference>
<evidence type="ECO:0000313" key="2">
    <source>
        <dbReference type="Proteomes" id="UP000286415"/>
    </source>
</evidence>
<evidence type="ECO:0000313" key="1">
    <source>
        <dbReference type="EMBL" id="KAG5441306.1"/>
    </source>
</evidence>
<name>A0A8T1LXJ9_CLOSI</name>
<dbReference type="EMBL" id="NIRI02000077">
    <property type="protein sequence ID" value="KAG5441306.1"/>
    <property type="molecule type" value="Genomic_DNA"/>
</dbReference>